<proteinExistence type="predicted"/>
<reference evidence="1" key="2">
    <citation type="journal article" date="2015" name="Data Brief">
        <title>Shoot transcriptome of the giant reed, Arundo donax.</title>
        <authorList>
            <person name="Barrero R.A."/>
            <person name="Guerrero F.D."/>
            <person name="Moolhuijzen P."/>
            <person name="Goolsby J.A."/>
            <person name="Tidwell J."/>
            <person name="Bellgard S.E."/>
            <person name="Bellgard M.I."/>
        </authorList>
    </citation>
    <scope>NUCLEOTIDE SEQUENCE</scope>
    <source>
        <tissue evidence="1">Shoot tissue taken approximately 20 cm above the soil surface</tissue>
    </source>
</reference>
<dbReference type="AlphaFoldDB" id="A0A0A9G6B7"/>
<evidence type="ECO:0000313" key="1">
    <source>
        <dbReference type="EMBL" id="JAE18081.1"/>
    </source>
</evidence>
<reference evidence="1" key="1">
    <citation type="submission" date="2014-09" db="EMBL/GenBank/DDBJ databases">
        <authorList>
            <person name="Magalhaes I.L.F."/>
            <person name="Oliveira U."/>
            <person name="Santos F.R."/>
            <person name="Vidigal T.H.D.A."/>
            <person name="Brescovit A.D."/>
            <person name="Santos A.J."/>
        </authorList>
    </citation>
    <scope>NUCLEOTIDE SEQUENCE</scope>
    <source>
        <tissue evidence="1">Shoot tissue taken approximately 20 cm above the soil surface</tissue>
    </source>
</reference>
<organism evidence="1">
    <name type="scientific">Arundo donax</name>
    <name type="common">Giant reed</name>
    <name type="synonym">Donax arundinaceus</name>
    <dbReference type="NCBI Taxonomy" id="35708"/>
    <lineage>
        <taxon>Eukaryota</taxon>
        <taxon>Viridiplantae</taxon>
        <taxon>Streptophyta</taxon>
        <taxon>Embryophyta</taxon>
        <taxon>Tracheophyta</taxon>
        <taxon>Spermatophyta</taxon>
        <taxon>Magnoliopsida</taxon>
        <taxon>Liliopsida</taxon>
        <taxon>Poales</taxon>
        <taxon>Poaceae</taxon>
        <taxon>PACMAD clade</taxon>
        <taxon>Arundinoideae</taxon>
        <taxon>Arundineae</taxon>
        <taxon>Arundo</taxon>
    </lineage>
</organism>
<accession>A0A0A9G6B7</accession>
<name>A0A0A9G6B7_ARUDO</name>
<protein>
    <submittedName>
        <fullName evidence="1">PP2A1</fullName>
    </submittedName>
</protein>
<dbReference type="EMBL" id="GBRH01179815">
    <property type="protein sequence ID" value="JAE18081.1"/>
    <property type="molecule type" value="Transcribed_RNA"/>
</dbReference>
<sequence length="61" mass="6422">MSPQTVTGQRTGCTFHSSMRMALACSQSAFTSASARNLHSRSCEICRSRSACDGIAAALPL</sequence>